<reference evidence="6" key="1">
    <citation type="submission" date="2016-06" db="UniProtKB">
        <authorList>
            <consortium name="WormBaseParasite"/>
        </authorList>
    </citation>
    <scope>IDENTIFICATION</scope>
</reference>
<keyword evidence="3" id="KW-0804">Transcription</keyword>
<dbReference type="WBParaSite" id="GPUH_0000362001-mRNA-1">
    <property type="protein sequence ID" value="GPUH_0000362001-mRNA-1"/>
    <property type="gene ID" value="GPUH_0000362001"/>
</dbReference>
<dbReference type="Gene3D" id="2.30.30.1020">
    <property type="entry name" value="CCR4-NOT complex subunit 2/3/5, C-terminal domain"/>
    <property type="match status" value="1"/>
</dbReference>
<organism evidence="6">
    <name type="scientific">Gongylonema pulchrum</name>
    <dbReference type="NCBI Taxonomy" id="637853"/>
    <lineage>
        <taxon>Eukaryota</taxon>
        <taxon>Metazoa</taxon>
        <taxon>Ecdysozoa</taxon>
        <taxon>Nematoda</taxon>
        <taxon>Chromadorea</taxon>
        <taxon>Rhabditida</taxon>
        <taxon>Spirurina</taxon>
        <taxon>Spiruromorpha</taxon>
        <taxon>Spiruroidea</taxon>
        <taxon>Gongylonematidae</taxon>
        <taxon>Gongylonema</taxon>
    </lineage>
</organism>
<comment type="similarity">
    <text evidence="1">Belongs to the CNOT2/3/5 family.</text>
</comment>
<protein>
    <submittedName>
        <fullName evidence="6">HEME_HALOPEROXIDASE domain-containing protein</fullName>
    </submittedName>
</protein>
<reference evidence="4 5" key="2">
    <citation type="submission" date="2018-11" db="EMBL/GenBank/DDBJ databases">
        <authorList>
            <consortium name="Pathogen Informatics"/>
        </authorList>
    </citation>
    <scope>NUCLEOTIDE SEQUENCE [LARGE SCALE GENOMIC DNA]</scope>
</reference>
<accession>A0A183D4H2</accession>
<evidence type="ECO:0000256" key="1">
    <source>
        <dbReference type="ARBA" id="ARBA00007682"/>
    </source>
</evidence>
<gene>
    <name evidence="4" type="ORF">GPUH_LOCUS3615</name>
</gene>
<dbReference type="PANTHER" id="PTHR23326">
    <property type="entry name" value="CCR4 NOT-RELATED"/>
    <property type="match status" value="1"/>
</dbReference>
<dbReference type="InterPro" id="IPR038635">
    <property type="entry name" value="CCR4-NOT_su2/3/5_C_sf"/>
</dbReference>
<dbReference type="EMBL" id="UYRT01006282">
    <property type="protein sequence ID" value="VDK40217.1"/>
    <property type="molecule type" value="Genomic_DNA"/>
</dbReference>
<sequence length="162" mass="17554">MRTTDGNSSSSQSVEFHIQNEDFPALPGAIPVDNGQTQTQASVPTITDGLTTEARYSDRSSIDPKTGIQTFPDGTVRNIPPGMLNDQFGMAGLLTFLRAIESDPAIVALALGHDLTTLGLNLNCTERNIYQTFGGPWADYPCRIQDIESKVNLSGFLNLCFQ</sequence>
<evidence type="ECO:0000256" key="3">
    <source>
        <dbReference type="ARBA" id="ARBA00023163"/>
    </source>
</evidence>
<evidence type="ECO:0000313" key="4">
    <source>
        <dbReference type="EMBL" id="VDK40217.1"/>
    </source>
</evidence>
<keyword evidence="5" id="KW-1185">Reference proteome</keyword>
<evidence type="ECO:0000313" key="5">
    <source>
        <dbReference type="Proteomes" id="UP000271098"/>
    </source>
</evidence>
<dbReference type="GO" id="GO:0030015">
    <property type="term" value="C:CCR4-NOT core complex"/>
    <property type="evidence" value="ECO:0007669"/>
    <property type="project" value="InterPro"/>
</dbReference>
<evidence type="ECO:0000313" key="6">
    <source>
        <dbReference type="WBParaSite" id="GPUH_0000362001-mRNA-1"/>
    </source>
</evidence>
<evidence type="ECO:0000256" key="2">
    <source>
        <dbReference type="ARBA" id="ARBA00023015"/>
    </source>
</evidence>
<dbReference type="InterPro" id="IPR040168">
    <property type="entry name" value="Not2/3/5"/>
</dbReference>
<keyword evidence="2" id="KW-0805">Transcription regulation</keyword>
<name>A0A183D4H2_9BILA</name>
<dbReference type="Proteomes" id="UP000271098">
    <property type="component" value="Unassembled WGS sequence"/>
</dbReference>
<dbReference type="OrthoDB" id="25391at2759"/>
<proteinExistence type="inferred from homology"/>
<dbReference type="AlphaFoldDB" id="A0A183D4H2"/>